<dbReference type="NCBIfam" id="TIGR01760">
    <property type="entry name" value="tape_meas_TP901"/>
    <property type="match status" value="1"/>
</dbReference>
<organism evidence="3">
    <name type="scientific">Vibrio nigripulchritudo</name>
    <dbReference type="NCBI Taxonomy" id="28173"/>
    <lineage>
        <taxon>Bacteria</taxon>
        <taxon>Pseudomonadati</taxon>
        <taxon>Pseudomonadota</taxon>
        <taxon>Gammaproteobacteria</taxon>
        <taxon>Vibrionales</taxon>
        <taxon>Vibrionaceae</taxon>
        <taxon>Vibrio</taxon>
    </lineage>
</organism>
<feature type="transmembrane region" description="Helical" evidence="1">
    <location>
        <begin position="568"/>
        <end position="587"/>
    </location>
</feature>
<protein>
    <submittedName>
        <fullName evidence="3">Predicted phage tail protein</fullName>
    </submittedName>
</protein>
<dbReference type="EMBL" id="EU156059">
    <property type="protein sequence ID" value="ABX24531.1"/>
    <property type="molecule type" value="Genomic_DNA"/>
</dbReference>
<dbReference type="Pfam" id="PF10145">
    <property type="entry name" value="PhageMin_Tail"/>
    <property type="match status" value="1"/>
</dbReference>
<dbReference type="AlphaFoldDB" id="B2XSF2"/>
<keyword evidence="1" id="KW-1133">Transmembrane helix</keyword>
<accession>B2XSF2</accession>
<keyword evidence="3" id="KW-0614">Plasmid</keyword>
<evidence type="ECO:0000313" key="3">
    <source>
        <dbReference type="EMBL" id="ABX24531.1"/>
    </source>
</evidence>
<reference evidence="3" key="1">
    <citation type="journal article" date="2008" name="Appl. Environ. Microbiol.">
        <title>Correlation between detection of a plasmid and high-level virulence of Vibrio nigripulchritudo, a pathogen of the shrimp Litopenaeus stylirostris.</title>
        <authorList>
            <person name="Reynaud Y."/>
            <person name="Saulnier D."/>
            <person name="Mazel D."/>
            <person name="Goarant C."/>
            <person name="Le Roux F."/>
        </authorList>
    </citation>
    <scope>NUCLEOTIDE SEQUENCE</scope>
    <source>
        <strain evidence="3">SFn1</strain>
        <plasmid evidence="3">pSFn1</plasmid>
    </source>
</reference>
<feature type="transmembrane region" description="Helical" evidence="1">
    <location>
        <begin position="607"/>
        <end position="632"/>
    </location>
</feature>
<feature type="transmembrane region" description="Helical" evidence="1">
    <location>
        <begin position="539"/>
        <end position="556"/>
    </location>
</feature>
<evidence type="ECO:0000259" key="2">
    <source>
        <dbReference type="Pfam" id="PF10145"/>
    </source>
</evidence>
<dbReference type="InterPro" id="IPR010090">
    <property type="entry name" value="Phage_tape_meas"/>
</dbReference>
<keyword evidence="1" id="KW-0812">Transmembrane</keyword>
<feature type="domain" description="Phage tail tape measure protein" evidence="2">
    <location>
        <begin position="231"/>
        <end position="445"/>
    </location>
</feature>
<keyword evidence="1" id="KW-0472">Membrane</keyword>
<geneLocation type="plasmid" evidence="3">
    <name>pSFn1</name>
</geneLocation>
<evidence type="ECO:0000256" key="1">
    <source>
        <dbReference type="SAM" id="Phobius"/>
    </source>
</evidence>
<proteinExistence type="predicted"/>
<name>B2XSF2_9VIBR</name>
<dbReference type="RefSeq" id="WP_012460432.1">
    <property type="nucleotide sequence ID" value="NC_010733.1"/>
</dbReference>
<sequence length="668" mass="72165">MSEQKHKLTMVMDMVDNLTTPIMKVTDQTRKSGEAIQKTQEKIAALGKTAGNIDQFRQLEQANQDSADALDRARLKAQMMTRELSSMTNPTKKQTAEVEKQWKEVDRLEQSYQGQRDQLDQVKRTLDKAGVSTKDLNQETKRIASETRRYTQQLNQEQTALERIAKQQQRVNALKERNQKIGTAAAVDTAKVAAAGLAIKGLVSTYGEVSSAQGEIQSLGIGAEGIDKITKAAREFSQQWSGTTQADFIRASYDIKSGIATLSDEAVGQFTKIAALTAGATKSSTDQMTSLFATGYNIYRDQFDQFGAATIEGWDKMSAAERNSRFGEYFSAGIATSVKSYKTNGQEMSAAISSLGATATSANIPFSEQLAILGQLQATMSGSEAATKYAAFINSAAGAGEKLGLNFLDANDQLRSLPDILAELRGQYGDTLDAVEKQELKKAFGTDEAIDMIDLMFPKLDQLQTNITDMNQNLKGGLSTTMDMAGNILNGPNESVERFNQRLGGLMITLGKGVAPAFQFVTDKVGGVLVMITNLLERFPMLTQAIGTVVVGLLALKTGMIAMKFAQIGWNLAMITGINSMGILATLQKSMAIGAKLWAGAQWALNAALTANPIGLIIAGVAALIGVVALVVKYWEPLGAFFSGLWDSLKQHFLLGGSLSSRSLLTRR</sequence>